<accession>A0A9N9L271</accession>
<protein>
    <submittedName>
        <fullName evidence="2">Uncharacterized protein</fullName>
    </submittedName>
</protein>
<dbReference type="EMBL" id="CAJVRL010000074">
    <property type="protein sequence ID" value="CAG8956898.1"/>
    <property type="molecule type" value="Genomic_DNA"/>
</dbReference>
<reference evidence="2" key="1">
    <citation type="submission" date="2021-07" db="EMBL/GenBank/DDBJ databases">
        <authorList>
            <person name="Durling M."/>
        </authorList>
    </citation>
    <scope>NUCLEOTIDE SEQUENCE</scope>
</reference>
<sequence>MAVPTPTIQNAVPTSLSRHSTRLVPAIGRLETDPLWSAPATFGSPARAPPEHQQFSGEGDREAVPQSHAAKPEVADADAACHLPQPGNLETSPLPALPTAIRLHDACQNKLIR</sequence>
<evidence type="ECO:0000313" key="3">
    <source>
        <dbReference type="Proteomes" id="UP000696280"/>
    </source>
</evidence>
<evidence type="ECO:0000313" key="2">
    <source>
        <dbReference type="EMBL" id="CAG8956898.1"/>
    </source>
</evidence>
<feature type="region of interest" description="Disordered" evidence="1">
    <location>
        <begin position="37"/>
        <end position="94"/>
    </location>
</feature>
<keyword evidence="3" id="KW-1185">Reference proteome</keyword>
<dbReference type="Proteomes" id="UP000696280">
    <property type="component" value="Unassembled WGS sequence"/>
</dbReference>
<gene>
    <name evidence="2" type="ORF">HYFRA_00012353</name>
</gene>
<evidence type="ECO:0000256" key="1">
    <source>
        <dbReference type="SAM" id="MobiDB-lite"/>
    </source>
</evidence>
<organism evidence="2 3">
    <name type="scientific">Hymenoscyphus fraxineus</name>
    <dbReference type="NCBI Taxonomy" id="746836"/>
    <lineage>
        <taxon>Eukaryota</taxon>
        <taxon>Fungi</taxon>
        <taxon>Dikarya</taxon>
        <taxon>Ascomycota</taxon>
        <taxon>Pezizomycotina</taxon>
        <taxon>Leotiomycetes</taxon>
        <taxon>Helotiales</taxon>
        <taxon>Helotiaceae</taxon>
        <taxon>Hymenoscyphus</taxon>
    </lineage>
</organism>
<name>A0A9N9L271_9HELO</name>
<proteinExistence type="predicted"/>
<dbReference type="AlphaFoldDB" id="A0A9N9L271"/>
<comment type="caution">
    <text evidence="2">The sequence shown here is derived from an EMBL/GenBank/DDBJ whole genome shotgun (WGS) entry which is preliminary data.</text>
</comment>